<dbReference type="Pfam" id="PF19310">
    <property type="entry name" value="TOP_N"/>
    <property type="match status" value="1"/>
</dbReference>
<feature type="domain" description="Oligopeptidase A N-terminal" evidence="11">
    <location>
        <begin position="49"/>
        <end position="149"/>
    </location>
</feature>
<keyword evidence="6 9" id="KW-0482">Metalloprotease</keyword>
<evidence type="ECO:0000256" key="2">
    <source>
        <dbReference type="ARBA" id="ARBA00022670"/>
    </source>
</evidence>
<dbReference type="InterPro" id="IPR001567">
    <property type="entry name" value="Pept_M3A_M3B_dom"/>
</dbReference>
<gene>
    <name evidence="12" type="primary">prlC_2</name>
    <name evidence="12" type="ORF">PS723_03705</name>
</gene>
<dbReference type="EMBL" id="CABVHY010000018">
    <property type="protein sequence ID" value="VVO14637.1"/>
    <property type="molecule type" value="Genomic_DNA"/>
</dbReference>
<sequence>MPATNPLLQAYVLPPYSAVRAEHLVPAIEAIIADNRRVIAEIIASQSDLPTWDDLVLAMDELSARLDEAMGVINTLGLVAHEGNAWSEASSTCYEAAALFKAELQHNHLLFQAYQRLANSPQAVNFDASRKAVLNKVLRDFRLSGITLPLDQQQTLARLNHEISALGNLFLAQLESADRAWSKHVEDEADLAGLPETIKQRMAVKALEAGHEGWLITLDQDTYRQVMTYAEDRALREELFIAYVTRASDQGPYAGQFDNTPVLELLLADRHEKARVLGYSNFMELSLATNMADSPEQVASFLRRQLAVEKPRFSREAQELKAFAGEHGIADLQAWDLDFFAQKLRQERHGVSQEQFRAYFPLEGTLRRLALFAERLFGIEIVEQKDFSRWHDRVRLFQIKEHAEVIGHIYIDPYQRQEAKDFAWTATARNRRITAEGRVKLPIAILYGNFVEGVAGQPCLLDHRQLRTLFHEFGHCLQQVLTVTPYWPLSGITELGRDAAEFAGQVFERWCLSREFLIWLAAHHQTAERLSEAEVDLLLASTATQTSWETAHLLMGALFDFELHRSHGDGRSVQSVFESVQSEIAHVQFPAYARFANGFDYMVTGYGASVYAYIWSDVLATEAFKKFQKDWVFNADTGKALREAIFAPGDSRLLFESLEKFLGQPLAADLFSRETVLSETSRS</sequence>
<dbReference type="Proteomes" id="UP000379480">
    <property type="component" value="Unassembled WGS sequence"/>
</dbReference>
<dbReference type="PANTHER" id="PTHR11804">
    <property type="entry name" value="PROTEASE M3 THIMET OLIGOPEPTIDASE-RELATED"/>
    <property type="match status" value="1"/>
</dbReference>
<evidence type="ECO:0000256" key="5">
    <source>
        <dbReference type="ARBA" id="ARBA00022833"/>
    </source>
</evidence>
<dbReference type="InterPro" id="IPR045666">
    <property type="entry name" value="OpdA_N"/>
</dbReference>
<dbReference type="GO" id="GO:0006508">
    <property type="term" value="P:proteolysis"/>
    <property type="evidence" value="ECO:0007669"/>
    <property type="project" value="UniProtKB-KW"/>
</dbReference>
<accession>A0A5E7DB81</accession>
<keyword evidence="3 9" id="KW-0479">Metal-binding</keyword>
<evidence type="ECO:0000259" key="11">
    <source>
        <dbReference type="Pfam" id="PF19310"/>
    </source>
</evidence>
<evidence type="ECO:0000256" key="1">
    <source>
        <dbReference type="ARBA" id="ARBA00006040"/>
    </source>
</evidence>
<feature type="domain" description="Peptidase M3A/M3B catalytic" evidence="10">
    <location>
        <begin position="226"/>
        <end position="674"/>
    </location>
</feature>
<evidence type="ECO:0000256" key="6">
    <source>
        <dbReference type="ARBA" id="ARBA00023049"/>
    </source>
</evidence>
<protein>
    <recommendedName>
        <fullName evidence="8">oligopeptidase A</fullName>
        <ecNumber evidence="8">3.4.24.70</ecNumber>
    </recommendedName>
</protein>
<name>A0A5E7DB81_PSEFL</name>
<evidence type="ECO:0000256" key="9">
    <source>
        <dbReference type="RuleBase" id="RU003435"/>
    </source>
</evidence>
<dbReference type="Pfam" id="PF01432">
    <property type="entry name" value="Peptidase_M3"/>
    <property type="match status" value="1"/>
</dbReference>
<dbReference type="SUPFAM" id="SSF55486">
    <property type="entry name" value="Metalloproteases ('zincins'), catalytic domain"/>
    <property type="match status" value="1"/>
</dbReference>
<keyword evidence="4 9" id="KW-0378">Hydrolase</keyword>
<dbReference type="Gene3D" id="1.10.1370.40">
    <property type="match status" value="1"/>
</dbReference>
<dbReference type="GO" id="GO:0006518">
    <property type="term" value="P:peptide metabolic process"/>
    <property type="evidence" value="ECO:0007669"/>
    <property type="project" value="TreeGrafter"/>
</dbReference>
<dbReference type="AlphaFoldDB" id="A0A5E7DB81"/>
<evidence type="ECO:0000256" key="7">
    <source>
        <dbReference type="ARBA" id="ARBA00024603"/>
    </source>
</evidence>
<dbReference type="InterPro" id="IPR024077">
    <property type="entry name" value="Neurolysin/TOP_dom2"/>
</dbReference>
<dbReference type="CDD" id="cd06456">
    <property type="entry name" value="M3A_DCP"/>
    <property type="match status" value="1"/>
</dbReference>
<dbReference type="EC" id="3.4.24.70" evidence="8"/>
<reference evidence="12 13" key="1">
    <citation type="submission" date="2019-09" db="EMBL/GenBank/DDBJ databases">
        <authorList>
            <person name="Chandra G."/>
            <person name="Truman W A."/>
        </authorList>
    </citation>
    <scope>NUCLEOTIDE SEQUENCE [LARGE SCALE GENOMIC DNA]</scope>
    <source>
        <strain evidence="12">PS723</strain>
    </source>
</reference>
<proteinExistence type="inferred from homology"/>
<organism evidence="12 13">
    <name type="scientific">Pseudomonas fluorescens</name>
    <dbReference type="NCBI Taxonomy" id="294"/>
    <lineage>
        <taxon>Bacteria</taxon>
        <taxon>Pseudomonadati</taxon>
        <taxon>Pseudomonadota</taxon>
        <taxon>Gammaproteobacteria</taxon>
        <taxon>Pseudomonadales</taxon>
        <taxon>Pseudomonadaceae</taxon>
        <taxon>Pseudomonas</taxon>
    </lineage>
</organism>
<dbReference type="GO" id="GO:0046872">
    <property type="term" value="F:metal ion binding"/>
    <property type="evidence" value="ECO:0007669"/>
    <property type="project" value="UniProtKB-UniRule"/>
</dbReference>
<evidence type="ECO:0000256" key="3">
    <source>
        <dbReference type="ARBA" id="ARBA00022723"/>
    </source>
</evidence>
<evidence type="ECO:0000256" key="4">
    <source>
        <dbReference type="ARBA" id="ARBA00022801"/>
    </source>
</evidence>
<comment type="cofactor">
    <cofactor evidence="9">
        <name>Zn(2+)</name>
        <dbReference type="ChEBI" id="CHEBI:29105"/>
    </cofactor>
    <text evidence="9">Binds 1 zinc ion.</text>
</comment>
<dbReference type="RefSeq" id="WP_150805064.1">
    <property type="nucleotide sequence ID" value="NZ_CABVHY010000018.1"/>
</dbReference>
<dbReference type="InterPro" id="IPR034005">
    <property type="entry name" value="M3A_DCP"/>
</dbReference>
<comment type="similarity">
    <text evidence="1 9">Belongs to the peptidase M3 family.</text>
</comment>
<dbReference type="OrthoDB" id="9773538at2"/>
<comment type="catalytic activity">
    <reaction evidence="7">
        <text>Hydrolysis of oligopeptides, with broad specificity. Gly or Ala commonly occur as P1 or P1' residues, but more distant residues are also important, as is shown by the fact that Z-Gly-Pro-Gly-|-Gly-Pro-Ala is cleaved, but not Z-(Gly)(5).</text>
        <dbReference type="EC" id="3.4.24.70"/>
    </reaction>
</comment>
<dbReference type="InterPro" id="IPR045090">
    <property type="entry name" value="Pept_M3A_M3B"/>
</dbReference>
<dbReference type="InterPro" id="IPR024079">
    <property type="entry name" value="MetalloPept_cat_dom_sf"/>
</dbReference>
<dbReference type="Gene3D" id="3.40.390.10">
    <property type="entry name" value="Collagenase (Catalytic Domain)"/>
    <property type="match status" value="1"/>
</dbReference>
<dbReference type="Gene3D" id="1.10.1370.10">
    <property type="entry name" value="Neurolysin, domain 3"/>
    <property type="match status" value="1"/>
</dbReference>
<evidence type="ECO:0000313" key="12">
    <source>
        <dbReference type="EMBL" id="VVO14637.1"/>
    </source>
</evidence>
<evidence type="ECO:0000256" key="8">
    <source>
        <dbReference type="ARBA" id="ARBA00026100"/>
    </source>
</evidence>
<keyword evidence="5 9" id="KW-0862">Zinc</keyword>
<dbReference type="PANTHER" id="PTHR11804:SF84">
    <property type="entry name" value="SACCHAROLYSIN"/>
    <property type="match status" value="1"/>
</dbReference>
<dbReference type="GO" id="GO:0004222">
    <property type="term" value="F:metalloendopeptidase activity"/>
    <property type="evidence" value="ECO:0007669"/>
    <property type="project" value="UniProtKB-EC"/>
</dbReference>
<evidence type="ECO:0000313" key="13">
    <source>
        <dbReference type="Proteomes" id="UP000379480"/>
    </source>
</evidence>
<evidence type="ECO:0000259" key="10">
    <source>
        <dbReference type="Pfam" id="PF01432"/>
    </source>
</evidence>
<keyword evidence="2 9" id="KW-0645">Protease</keyword>